<sequence>MDRMPIDYLYLDELTPVILRSSTSSCRFDFGIDRKLYKRFLIEIFFNSYSFHCSINNSEHCKQQGTVIADVCVNVSRIGKNGSFDPIEGRTANIRYGIYN</sequence>
<gene>
    <name evidence="1" type="ORF">DERP_000569</name>
</gene>
<accession>A0ABQ8J0K8</accession>
<keyword evidence="2" id="KW-1185">Reference proteome</keyword>
<comment type="caution">
    <text evidence="1">The sequence shown here is derived from an EMBL/GenBank/DDBJ whole genome shotgun (WGS) entry which is preliminary data.</text>
</comment>
<protein>
    <submittedName>
        <fullName evidence="1">Uncharacterized protein</fullName>
    </submittedName>
</protein>
<reference evidence="1 2" key="2">
    <citation type="journal article" date="2022" name="Mol. Biol. Evol.">
        <title>Comparative Genomics Reveals Insights into the Divergent Evolution of Astigmatic Mites and Household Pest Adaptations.</title>
        <authorList>
            <person name="Xiong Q."/>
            <person name="Wan A.T."/>
            <person name="Liu X."/>
            <person name="Fung C.S."/>
            <person name="Xiao X."/>
            <person name="Malainual N."/>
            <person name="Hou J."/>
            <person name="Wang L."/>
            <person name="Wang M."/>
            <person name="Yang K.Y."/>
            <person name="Cui Y."/>
            <person name="Leung E.L."/>
            <person name="Nong W."/>
            <person name="Shin S.K."/>
            <person name="Au S.W."/>
            <person name="Jeong K.Y."/>
            <person name="Chew F.T."/>
            <person name="Hui J.H."/>
            <person name="Leung T.F."/>
            <person name="Tungtrongchitr A."/>
            <person name="Zhong N."/>
            <person name="Liu Z."/>
            <person name="Tsui S.K."/>
        </authorList>
    </citation>
    <scope>NUCLEOTIDE SEQUENCE [LARGE SCALE GENOMIC DNA]</scope>
    <source>
        <strain evidence="1">Derp</strain>
    </source>
</reference>
<dbReference type="Proteomes" id="UP000887458">
    <property type="component" value="Unassembled WGS sequence"/>
</dbReference>
<dbReference type="EMBL" id="NJHN03000095">
    <property type="protein sequence ID" value="KAH9416073.1"/>
    <property type="molecule type" value="Genomic_DNA"/>
</dbReference>
<name>A0ABQ8J0K8_DERPT</name>
<organism evidence="1 2">
    <name type="scientific">Dermatophagoides pteronyssinus</name>
    <name type="common">European house dust mite</name>
    <dbReference type="NCBI Taxonomy" id="6956"/>
    <lineage>
        <taxon>Eukaryota</taxon>
        <taxon>Metazoa</taxon>
        <taxon>Ecdysozoa</taxon>
        <taxon>Arthropoda</taxon>
        <taxon>Chelicerata</taxon>
        <taxon>Arachnida</taxon>
        <taxon>Acari</taxon>
        <taxon>Acariformes</taxon>
        <taxon>Sarcoptiformes</taxon>
        <taxon>Astigmata</taxon>
        <taxon>Psoroptidia</taxon>
        <taxon>Analgoidea</taxon>
        <taxon>Pyroglyphidae</taxon>
        <taxon>Dermatophagoidinae</taxon>
        <taxon>Dermatophagoides</taxon>
    </lineage>
</organism>
<reference evidence="1 2" key="1">
    <citation type="journal article" date="2018" name="J. Allergy Clin. Immunol.">
        <title>High-quality assembly of Dermatophagoides pteronyssinus genome and transcriptome reveals a wide range of novel allergens.</title>
        <authorList>
            <person name="Liu X.Y."/>
            <person name="Yang K.Y."/>
            <person name="Wang M.Q."/>
            <person name="Kwok J.S."/>
            <person name="Zeng X."/>
            <person name="Yang Z."/>
            <person name="Xiao X.J."/>
            <person name="Lau C.P."/>
            <person name="Li Y."/>
            <person name="Huang Z.M."/>
            <person name="Ba J.G."/>
            <person name="Yim A.K."/>
            <person name="Ouyang C.Y."/>
            <person name="Ngai S.M."/>
            <person name="Chan T.F."/>
            <person name="Leung E.L."/>
            <person name="Liu L."/>
            <person name="Liu Z.G."/>
            <person name="Tsui S.K."/>
        </authorList>
    </citation>
    <scope>NUCLEOTIDE SEQUENCE [LARGE SCALE GENOMIC DNA]</scope>
    <source>
        <strain evidence="1">Derp</strain>
    </source>
</reference>
<proteinExistence type="predicted"/>
<evidence type="ECO:0000313" key="2">
    <source>
        <dbReference type="Proteomes" id="UP000887458"/>
    </source>
</evidence>
<evidence type="ECO:0000313" key="1">
    <source>
        <dbReference type="EMBL" id="KAH9416073.1"/>
    </source>
</evidence>